<dbReference type="GO" id="GO:0006694">
    <property type="term" value="P:steroid biosynthetic process"/>
    <property type="evidence" value="ECO:0007669"/>
    <property type="project" value="InterPro"/>
</dbReference>
<feature type="domain" description="3-beta hydroxysteroid dehydrogenase/isomerase" evidence="3">
    <location>
        <begin position="5"/>
        <end position="255"/>
    </location>
</feature>
<dbReference type="InterPro" id="IPR036291">
    <property type="entry name" value="NAD(P)-bd_dom_sf"/>
</dbReference>
<dbReference type="PANTHER" id="PTHR43245:SF51">
    <property type="entry name" value="SHORT CHAIN DEHYDROGENASE_REDUCTASE FAMILY 42E, MEMBER 2"/>
    <property type="match status" value="1"/>
</dbReference>
<comment type="caution">
    <text evidence="4">The sequence shown here is derived from an EMBL/GenBank/DDBJ whole genome shotgun (WGS) entry which is preliminary data.</text>
</comment>
<dbReference type="Gene3D" id="3.40.50.720">
    <property type="entry name" value="NAD(P)-binding Rossmann-like Domain"/>
    <property type="match status" value="1"/>
</dbReference>
<evidence type="ECO:0000256" key="2">
    <source>
        <dbReference type="ARBA" id="ARBA00023002"/>
    </source>
</evidence>
<dbReference type="Pfam" id="PF01073">
    <property type="entry name" value="3Beta_HSD"/>
    <property type="match status" value="1"/>
</dbReference>
<evidence type="ECO:0000256" key="1">
    <source>
        <dbReference type="ARBA" id="ARBA00009219"/>
    </source>
</evidence>
<dbReference type="InterPro" id="IPR002225">
    <property type="entry name" value="3Beta_OHSteriod_DH/Estase"/>
</dbReference>
<keyword evidence="2" id="KW-0560">Oxidoreductase</keyword>
<dbReference type="RefSeq" id="WP_183347563.1">
    <property type="nucleotide sequence ID" value="NZ_JACHEO010000001.1"/>
</dbReference>
<evidence type="ECO:0000313" key="4">
    <source>
        <dbReference type="EMBL" id="MBB5346599.1"/>
    </source>
</evidence>
<gene>
    <name evidence="4" type="ORF">HNQ81_000306</name>
</gene>
<protein>
    <submittedName>
        <fullName evidence="4">Nucleoside-diphosphate-sugar epimerase</fullName>
    </submittedName>
</protein>
<keyword evidence="5" id="KW-1185">Reference proteome</keyword>
<evidence type="ECO:0000259" key="3">
    <source>
        <dbReference type="Pfam" id="PF01073"/>
    </source>
</evidence>
<reference evidence="4 5" key="1">
    <citation type="submission" date="2020-08" db="EMBL/GenBank/DDBJ databases">
        <title>Genomic Encyclopedia of Type Strains, Phase IV (KMG-IV): sequencing the most valuable type-strain genomes for metagenomic binning, comparative biology and taxonomic classification.</title>
        <authorList>
            <person name="Goeker M."/>
        </authorList>
    </citation>
    <scope>NUCLEOTIDE SEQUENCE [LARGE SCALE GENOMIC DNA]</scope>
    <source>
        <strain evidence="4 5">DSM 28570</strain>
    </source>
</reference>
<dbReference type="Proteomes" id="UP000539642">
    <property type="component" value="Unassembled WGS sequence"/>
</dbReference>
<proteinExistence type="inferred from homology"/>
<comment type="similarity">
    <text evidence="1">Belongs to the 3-beta-HSD family.</text>
</comment>
<dbReference type="EMBL" id="JACHEO010000001">
    <property type="protein sequence ID" value="MBB5346599.1"/>
    <property type="molecule type" value="Genomic_DNA"/>
</dbReference>
<organism evidence="4 5">
    <name type="scientific">Desulfoprunum benzoelyticum</name>
    <dbReference type="NCBI Taxonomy" id="1506996"/>
    <lineage>
        <taxon>Bacteria</taxon>
        <taxon>Pseudomonadati</taxon>
        <taxon>Thermodesulfobacteriota</taxon>
        <taxon>Desulfobulbia</taxon>
        <taxon>Desulfobulbales</taxon>
        <taxon>Desulfobulbaceae</taxon>
        <taxon>Desulfoprunum</taxon>
    </lineage>
</organism>
<name>A0A840UYS6_9BACT</name>
<evidence type="ECO:0000313" key="5">
    <source>
        <dbReference type="Proteomes" id="UP000539642"/>
    </source>
</evidence>
<dbReference type="GO" id="GO:0016616">
    <property type="term" value="F:oxidoreductase activity, acting on the CH-OH group of donors, NAD or NADP as acceptor"/>
    <property type="evidence" value="ECO:0007669"/>
    <property type="project" value="InterPro"/>
</dbReference>
<dbReference type="SUPFAM" id="SSF51735">
    <property type="entry name" value="NAD(P)-binding Rossmann-fold domains"/>
    <property type="match status" value="1"/>
</dbReference>
<dbReference type="AlphaFoldDB" id="A0A840UYS6"/>
<sequence length="334" mass="36121">MNRALVTGGGGFVGQVIVRMLTQRGIACRVVGRHRYPEVEALGAESIPCDIRDREKLGSAFRDVDTVFHTASLAGIWGREEEYHSINVDGTLNVVQACRDHGVPRLVYTSTPSVVFARRDIAGGTEALPYATRFLCHYARTKATAERLVLAANGATLTTCALRPHLIWGPGDPHLIPRLVASGRQGLLKRVGDGANLVDISYVDNVAHAHLLAAANLEGEGSAAGRAYFISQGEPVVLWQWINSLFARLGIAKVTASVPLPLAYAVGAGLEILHKLVRPAVEPRMTRFLAEQLAKSHYFSIEQAKKDLGYAPIVSTAAGLDHLVSWIQAHEKIS</sequence>
<dbReference type="PANTHER" id="PTHR43245">
    <property type="entry name" value="BIFUNCTIONAL POLYMYXIN RESISTANCE PROTEIN ARNA"/>
    <property type="match status" value="1"/>
</dbReference>
<accession>A0A840UYS6</accession>
<dbReference type="InterPro" id="IPR050177">
    <property type="entry name" value="Lipid_A_modif_metabolic_enz"/>
</dbReference>